<dbReference type="InterPro" id="IPR036396">
    <property type="entry name" value="Cyt_P450_sf"/>
</dbReference>
<evidence type="ECO:0000256" key="5">
    <source>
        <dbReference type="ARBA" id="ARBA00023002"/>
    </source>
</evidence>
<keyword evidence="7" id="KW-0503">Monooxygenase</keyword>
<evidence type="ECO:0000256" key="1">
    <source>
        <dbReference type="ARBA" id="ARBA00001971"/>
    </source>
</evidence>
<dbReference type="Gene3D" id="1.10.630.10">
    <property type="entry name" value="Cytochrome P450"/>
    <property type="match status" value="1"/>
</dbReference>
<dbReference type="Pfam" id="PF00067">
    <property type="entry name" value="p450"/>
    <property type="match status" value="1"/>
</dbReference>
<dbReference type="EMBL" id="JAPJDO010000001">
    <property type="protein sequence ID" value="MCX2935382.1"/>
    <property type="molecule type" value="Genomic_DNA"/>
</dbReference>
<dbReference type="RefSeq" id="WP_265994538.1">
    <property type="nucleotide sequence ID" value="NZ_JAPJDN010000001.1"/>
</dbReference>
<sequence>MTPPVVFDPFSDDFFVSPYETYRRMRDEAPVYYSWEYDFYALTRHDDVAVAFKDFETFSSAYGVDLGQVRKGEVTKHGSIIAMDPPAHRRMRSLLNKVFTPRAIEAQRALVVELVDKHLSAVDPAGFDFVQEFSALFPVDVMTSLQGVPVDDRQQVRLWIDELLHRENGDVEMTEAGQKAAVDMAIYYFRLVKQRRENLGDDLLSKLICAEIERDNGQMEPLDNIEITEFATLLGGAGAETVTKLIGNAAVVFAQNPDQWALLQDDRSKIPLAVEELLRYEAPAQYNVRCSLRDITLHGVTIPAGKPVFLVGGSANRDERAWDEPDRFDIDRDRSQAQNLGLGYGIHSCLGAALARLESAIALDKMLDFMPRYEVDLSGCMRVNMQNVAGWSNVPVKVLDDAATS</sequence>
<keyword evidence="4" id="KW-0479">Metal-binding</keyword>
<dbReference type="SUPFAM" id="SSF48264">
    <property type="entry name" value="Cytochrome P450"/>
    <property type="match status" value="1"/>
</dbReference>
<keyword evidence="5" id="KW-0560">Oxidoreductase</keyword>
<dbReference type="InterPro" id="IPR001128">
    <property type="entry name" value="Cyt_P450"/>
</dbReference>
<name>A0ABT3S7P0_9MYCO</name>
<dbReference type="PANTHER" id="PTHR46696:SF4">
    <property type="entry name" value="BIOTIN BIOSYNTHESIS CYTOCHROME P450"/>
    <property type="match status" value="1"/>
</dbReference>
<comment type="similarity">
    <text evidence="2">Belongs to the cytochrome P450 family.</text>
</comment>
<keyword evidence="9" id="KW-1185">Reference proteome</keyword>
<evidence type="ECO:0000313" key="8">
    <source>
        <dbReference type="EMBL" id="MCX2935382.1"/>
    </source>
</evidence>
<evidence type="ECO:0000256" key="7">
    <source>
        <dbReference type="ARBA" id="ARBA00023033"/>
    </source>
</evidence>
<organism evidence="8 9">
    <name type="scientific">Mycobacterium pinniadriaticum</name>
    <dbReference type="NCBI Taxonomy" id="2994102"/>
    <lineage>
        <taxon>Bacteria</taxon>
        <taxon>Bacillati</taxon>
        <taxon>Actinomycetota</taxon>
        <taxon>Actinomycetes</taxon>
        <taxon>Mycobacteriales</taxon>
        <taxon>Mycobacteriaceae</taxon>
        <taxon>Mycobacterium</taxon>
    </lineage>
</organism>
<dbReference type="PRINTS" id="PR00359">
    <property type="entry name" value="BP450"/>
</dbReference>
<accession>A0ABT3S7P0</accession>
<comment type="cofactor">
    <cofactor evidence="1">
        <name>heme</name>
        <dbReference type="ChEBI" id="CHEBI:30413"/>
    </cofactor>
</comment>
<proteinExistence type="inferred from homology"/>
<evidence type="ECO:0000313" key="9">
    <source>
        <dbReference type="Proteomes" id="UP001300745"/>
    </source>
</evidence>
<reference evidence="8 9" key="1">
    <citation type="submission" date="2022-11" db="EMBL/GenBank/DDBJ databases">
        <title>Mycobacterium sp. nov.</title>
        <authorList>
            <person name="Papic B."/>
            <person name="Spicic S."/>
            <person name="Duvnjak S."/>
        </authorList>
    </citation>
    <scope>NUCLEOTIDE SEQUENCE [LARGE SCALE GENOMIC DNA]</scope>
    <source>
        <strain evidence="8 9">CVI_P4</strain>
    </source>
</reference>
<evidence type="ECO:0000256" key="3">
    <source>
        <dbReference type="ARBA" id="ARBA00022617"/>
    </source>
</evidence>
<dbReference type="Proteomes" id="UP001300745">
    <property type="component" value="Unassembled WGS sequence"/>
</dbReference>
<dbReference type="PANTHER" id="PTHR46696">
    <property type="entry name" value="P450, PUTATIVE (EUROFUNG)-RELATED"/>
    <property type="match status" value="1"/>
</dbReference>
<evidence type="ECO:0000256" key="4">
    <source>
        <dbReference type="ARBA" id="ARBA00022723"/>
    </source>
</evidence>
<protein>
    <submittedName>
        <fullName evidence="8">Cytochrome P450</fullName>
    </submittedName>
</protein>
<gene>
    <name evidence="8" type="ORF">ORI27_01605</name>
</gene>
<dbReference type="InterPro" id="IPR002397">
    <property type="entry name" value="Cyt_P450_B"/>
</dbReference>
<comment type="caution">
    <text evidence="8">The sequence shown here is derived from an EMBL/GenBank/DDBJ whole genome shotgun (WGS) entry which is preliminary data.</text>
</comment>
<keyword evidence="3" id="KW-0349">Heme</keyword>
<evidence type="ECO:0000256" key="6">
    <source>
        <dbReference type="ARBA" id="ARBA00023004"/>
    </source>
</evidence>
<evidence type="ECO:0000256" key="2">
    <source>
        <dbReference type="ARBA" id="ARBA00010617"/>
    </source>
</evidence>
<keyword evidence="6" id="KW-0408">Iron</keyword>